<organism evidence="5 6">
    <name type="scientific">Paenibacillus foliorum</name>
    <dbReference type="NCBI Taxonomy" id="2654974"/>
    <lineage>
        <taxon>Bacteria</taxon>
        <taxon>Bacillati</taxon>
        <taxon>Bacillota</taxon>
        <taxon>Bacilli</taxon>
        <taxon>Bacillales</taxon>
        <taxon>Paenibacillaceae</taxon>
        <taxon>Paenibacillus</taxon>
    </lineage>
</organism>
<evidence type="ECO:0000259" key="4">
    <source>
        <dbReference type="PROSITE" id="PS51462"/>
    </source>
</evidence>
<protein>
    <submittedName>
        <fullName evidence="5">NUDIX domain-containing protein</fullName>
    </submittedName>
</protein>
<dbReference type="Gene3D" id="3.90.79.10">
    <property type="entry name" value="Nucleoside Triphosphate Pyrophosphohydrolase"/>
    <property type="match status" value="1"/>
</dbReference>
<feature type="domain" description="Nudix hydrolase" evidence="4">
    <location>
        <begin position="1"/>
        <end position="152"/>
    </location>
</feature>
<comment type="caution">
    <text evidence="5">The sequence shown here is derived from an EMBL/GenBank/DDBJ whole genome shotgun (WGS) entry which is preliminary data.</text>
</comment>
<dbReference type="InterPro" id="IPR000086">
    <property type="entry name" value="NUDIX_hydrolase_dom"/>
</dbReference>
<keyword evidence="2 3" id="KW-0378">Hydrolase</keyword>
<dbReference type="InterPro" id="IPR020084">
    <property type="entry name" value="NUDIX_hydrolase_CS"/>
</dbReference>
<dbReference type="RefSeq" id="WP_171652480.1">
    <property type="nucleotide sequence ID" value="NZ_WHOD01000055.1"/>
</dbReference>
<evidence type="ECO:0000256" key="2">
    <source>
        <dbReference type="ARBA" id="ARBA00022801"/>
    </source>
</evidence>
<dbReference type="Pfam" id="PF00293">
    <property type="entry name" value="NUDIX"/>
    <property type="match status" value="1"/>
</dbReference>
<gene>
    <name evidence="5" type="ORF">GC093_13780</name>
</gene>
<dbReference type="PROSITE" id="PS51462">
    <property type="entry name" value="NUDIX"/>
    <property type="match status" value="1"/>
</dbReference>
<keyword evidence="6" id="KW-1185">Reference proteome</keyword>
<dbReference type="SUPFAM" id="SSF55811">
    <property type="entry name" value="Nudix"/>
    <property type="match status" value="1"/>
</dbReference>
<dbReference type="CDD" id="cd02883">
    <property type="entry name" value="NUDIX_Hydrolase"/>
    <property type="match status" value="1"/>
</dbReference>
<dbReference type="InterPro" id="IPR015797">
    <property type="entry name" value="NUDIX_hydrolase-like_dom_sf"/>
</dbReference>
<dbReference type="GO" id="GO:0016787">
    <property type="term" value="F:hydrolase activity"/>
    <property type="evidence" value="ECO:0007669"/>
    <property type="project" value="UniProtKB-KW"/>
</dbReference>
<dbReference type="Proteomes" id="UP000641588">
    <property type="component" value="Unassembled WGS sequence"/>
</dbReference>
<comment type="similarity">
    <text evidence="1 3">Belongs to the Nudix hydrolase family.</text>
</comment>
<dbReference type="PRINTS" id="PR00502">
    <property type="entry name" value="NUDIXFAMILY"/>
</dbReference>
<reference evidence="5" key="1">
    <citation type="submission" date="2019-10" db="EMBL/GenBank/DDBJ databases">
        <title>Description of Paenibacillus glebae sp. nov.</title>
        <authorList>
            <person name="Carlier A."/>
            <person name="Qi S."/>
        </authorList>
    </citation>
    <scope>NUCLEOTIDE SEQUENCE</scope>
    <source>
        <strain evidence="5">LMG 31456</strain>
    </source>
</reference>
<evidence type="ECO:0000256" key="3">
    <source>
        <dbReference type="RuleBase" id="RU003476"/>
    </source>
</evidence>
<dbReference type="AlphaFoldDB" id="A0A972K050"/>
<evidence type="ECO:0000313" key="6">
    <source>
        <dbReference type="Proteomes" id="UP000641588"/>
    </source>
</evidence>
<dbReference type="EMBL" id="WHOD01000055">
    <property type="protein sequence ID" value="NOU94281.1"/>
    <property type="molecule type" value="Genomic_DNA"/>
</dbReference>
<accession>A0A972K050</accession>
<dbReference type="InterPro" id="IPR020476">
    <property type="entry name" value="Nudix_hydrolase"/>
</dbReference>
<name>A0A972K050_9BACL</name>
<evidence type="ECO:0000313" key="5">
    <source>
        <dbReference type="EMBL" id="NOU94281.1"/>
    </source>
</evidence>
<dbReference type="PANTHER" id="PTHR43736:SF1">
    <property type="entry name" value="DIHYDRONEOPTERIN TRIPHOSPHATE DIPHOSPHATASE"/>
    <property type="match status" value="1"/>
</dbReference>
<proteinExistence type="inferred from homology"/>
<sequence length="159" mass="18826">MYVNARAIIERTNNDNDQVEVLMQVRNKPNEAKALEFPGGRLEEYESIEQALVREVFEETGLKVKYIIDNTNKQIHINNQIELETLSPYFVYQTTKGPIDSIGFIFRCEVEDYEAYSSDEAYGHRWIEVKELEQMFQENVDQFDWLTQGIINHYLHIRN</sequence>
<dbReference type="PROSITE" id="PS00893">
    <property type="entry name" value="NUDIX_BOX"/>
    <property type="match status" value="1"/>
</dbReference>
<evidence type="ECO:0000256" key="1">
    <source>
        <dbReference type="ARBA" id="ARBA00005582"/>
    </source>
</evidence>
<dbReference type="PANTHER" id="PTHR43736">
    <property type="entry name" value="ADP-RIBOSE PYROPHOSPHATASE"/>
    <property type="match status" value="1"/>
</dbReference>